<name>A0ABW5XAC9_9FLAO</name>
<dbReference type="InterPro" id="IPR036513">
    <property type="entry name" value="STAS_dom_sf"/>
</dbReference>
<dbReference type="PROSITE" id="PS50801">
    <property type="entry name" value="STAS"/>
    <property type="match status" value="1"/>
</dbReference>
<reference evidence="3" key="1">
    <citation type="journal article" date="2019" name="Int. J. Syst. Evol. Microbiol.">
        <title>The Global Catalogue of Microorganisms (GCM) 10K type strain sequencing project: providing services to taxonomists for standard genome sequencing and annotation.</title>
        <authorList>
            <consortium name="The Broad Institute Genomics Platform"/>
            <consortium name="The Broad Institute Genome Sequencing Center for Infectious Disease"/>
            <person name="Wu L."/>
            <person name="Ma J."/>
        </authorList>
    </citation>
    <scope>NUCLEOTIDE SEQUENCE [LARGE SCALE GENOMIC DNA]</scope>
    <source>
        <strain evidence="3">KCTC 52925</strain>
    </source>
</reference>
<keyword evidence="3" id="KW-1185">Reference proteome</keyword>
<evidence type="ECO:0000313" key="3">
    <source>
        <dbReference type="Proteomes" id="UP001597438"/>
    </source>
</evidence>
<evidence type="ECO:0000313" key="2">
    <source>
        <dbReference type="EMBL" id="MFD2835397.1"/>
    </source>
</evidence>
<gene>
    <name evidence="2" type="ORF">ACFSYS_19045</name>
</gene>
<dbReference type="Proteomes" id="UP001597438">
    <property type="component" value="Unassembled WGS sequence"/>
</dbReference>
<dbReference type="EMBL" id="JBHUOJ010000040">
    <property type="protein sequence ID" value="MFD2835397.1"/>
    <property type="molecule type" value="Genomic_DNA"/>
</dbReference>
<protein>
    <recommendedName>
        <fullName evidence="1">STAS domain-containing protein</fullName>
    </recommendedName>
</protein>
<proteinExistence type="predicted"/>
<dbReference type="InterPro" id="IPR002645">
    <property type="entry name" value="STAS_dom"/>
</dbReference>
<sequence length="99" mass="11569">MHRLDVDEEKACVIIYGHITSENVSEVQVQLNEIIARKMSLVLDLNHIQEIDRAGLFMLFIYKKKNSAKNKVVKILLDPSIFLNHFFPPEMQFKLINNE</sequence>
<feature type="domain" description="STAS" evidence="1">
    <location>
        <begin position="15"/>
        <end position="59"/>
    </location>
</feature>
<evidence type="ECO:0000259" key="1">
    <source>
        <dbReference type="PROSITE" id="PS50801"/>
    </source>
</evidence>
<dbReference type="SUPFAM" id="SSF52091">
    <property type="entry name" value="SpoIIaa-like"/>
    <property type="match status" value="1"/>
</dbReference>
<accession>A0ABW5XAC9</accession>
<dbReference type="Gene3D" id="3.30.750.24">
    <property type="entry name" value="STAS domain"/>
    <property type="match status" value="1"/>
</dbReference>
<organism evidence="2 3">
    <name type="scientific">Christiangramia antarctica</name>
    <dbReference type="NCBI Taxonomy" id="2058158"/>
    <lineage>
        <taxon>Bacteria</taxon>
        <taxon>Pseudomonadati</taxon>
        <taxon>Bacteroidota</taxon>
        <taxon>Flavobacteriia</taxon>
        <taxon>Flavobacteriales</taxon>
        <taxon>Flavobacteriaceae</taxon>
        <taxon>Christiangramia</taxon>
    </lineage>
</organism>
<comment type="caution">
    <text evidence="2">The sequence shown here is derived from an EMBL/GenBank/DDBJ whole genome shotgun (WGS) entry which is preliminary data.</text>
</comment>
<dbReference type="RefSeq" id="WP_251742490.1">
    <property type="nucleotide sequence ID" value="NZ_JBHUOJ010000040.1"/>
</dbReference>